<dbReference type="GO" id="GO:0016491">
    <property type="term" value="F:oxidoreductase activity"/>
    <property type="evidence" value="ECO:0007669"/>
    <property type="project" value="UniProtKB-KW"/>
</dbReference>
<evidence type="ECO:0000256" key="3">
    <source>
        <dbReference type="RuleBase" id="RU000363"/>
    </source>
</evidence>
<dbReference type="Proteomes" id="UP000673821">
    <property type="component" value="Unassembled WGS sequence"/>
</dbReference>
<dbReference type="PRINTS" id="PR00080">
    <property type="entry name" value="SDRFAMILY"/>
</dbReference>
<gene>
    <name evidence="4" type="primary">bacC_6</name>
    <name evidence="4" type="ORF">R69776_07678</name>
</gene>
<keyword evidence="5" id="KW-1185">Reference proteome</keyword>
<dbReference type="EMBL" id="CAJNBH010000040">
    <property type="protein sequence ID" value="CAE6854713.1"/>
    <property type="molecule type" value="Genomic_DNA"/>
</dbReference>
<protein>
    <submittedName>
        <fullName evidence="4">Dihydroanticapsin 7-dehydrogenase</fullName>
        <ecNumber evidence="4">1.1.1.385</ecNumber>
    </submittedName>
</protein>
<sequence>MNDTSTYERLVGTKQDMPKTIFITGASSGIGKAVARQFAGQGWNVVATLRDPSAETELVNGDRLFVTRLDVQDESSVTSAVDAAVERFGGIDVLVNNAGFSLFGVFEALSPHKIQEQFAVNVFGLMDVTRAVLPVLRRQGGGTIVNVSSSGGMITVPLMSMYHATKFAVEGFSESLAYELTSQNIFVRLIEPGAVRTQFGARMFSEFAHDRSLACYDRFIDKTNALFAAMLGGETSSAEQVADVVFDAATDQSSRLRYVVGEDIAALVKARHEMGEDNYIALMRARFLSAEPAAPTAGGR</sequence>
<dbReference type="SUPFAM" id="SSF51735">
    <property type="entry name" value="NAD(P)-binding Rossmann-fold domains"/>
    <property type="match status" value="1"/>
</dbReference>
<dbReference type="InterPro" id="IPR002347">
    <property type="entry name" value="SDR_fam"/>
</dbReference>
<dbReference type="InterPro" id="IPR036291">
    <property type="entry name" value="NAD(P)-bd_dom_sf"/>
</dbReference>
<evidence type="ECO:0000256" key="2">
    <source>
        <dbReference type="ARBA" id="ARBA00023002"/>
    </source>
</evidence>
<evidence type="ECO:0000256" key="1">
    <source>
        <dbReference type="ARBA" id="ARBA00006484"/>
    </source>
</evidence>
<proteinExistence type="inferred from homology"/>
<name>A0ABM8T3S4_9BURK</name>
<dbReference type="PRINTS" id="PR00081">
    <property type="entry name" value="GDHRDH"/>
</dbReference>
<comment type="caution">
    <text evidence="4">The sequence shown here is derived from an EMBL/GenBank/DDBJ whole genome shotgun (WGS) entry which is preliminary data.</text>
</comment>
<reference evidence="4 5" key="1">
    <citation type="submission" date="2021-02" db="EMBL/GenBank/DDBJ databases">
        <authorList>
            <person name="Vanwijnsberghe S."/>
        </authorList>
    </citation>
    <scope>NUCLEOTIDE SEQUENCE [LARGE SCALE GENOMIC DNA]</scope>
    <source>
        <strain evidence="4 5">R-69776</strain>
    </source>
</reference>
<dbReference type="PANTHER" id="PTHR43976:SF16">
    <property type="entry name" value="SHORT-CHAIN DEHYDROGENASE_REDUCTASE FAMILY PROTEIN"/>
    <property type="match status" value="1"/>
</dbReference>
<evidence type="ECO:0000313" key="5">
    <source>
        <dbReference type="Proteomes" id="UP000673821"/>
    </source>
</evidence>
<dbReference type="CDD" id="cd05374">
    <property type="entry name" value="17beta-HSD-like_SDR_c"/>
    <property type="match status" value="1"/>
</dbReference>
<keyword evidence="2 4" id="KW-0560">Oxidoreductase</keyword>
<dbReference type="InterPro" id="IPR051911">
    <property type="entry name" value="SDR_oxidoreductase"/>
</dbReference>
<comment type="similarity">
    <text evidence="1 3">Belongs to the short-chain dehydrogenases/reductases (SDR) family.</text>
</comment>
<dbReference type="Gene3D" id="3.40.50.720">
    <property type="entry name" value="NAD(P)-binding Rossmann-like Domain"/>
    <property type="match status" value="1"/>
</dbReference>
<evidence type="ECO:0000313" key="4">
    <source>
        <dbReference type="EMBL" id="CAE6854713.1"/>
    </source>
</evidence>
<dbReference type="PANTHER" id="PTHR43976">
    <property type="entry name" value="SHORT CHAIN DEHYDROGENASE"/>
    <property type="match status" value="1"/>
</dbReference>
<accession>A0ABM8T3S4</accession>
<dbReference type="EC" id="1.1.1.385" evidence="4"/>
<organism evidence="4 5">
    <name type="scientific">Paraburkholderia nemoris</name>
    <dbReference type="NCBI Taxonomy" id="2793076"/>
    <lineage>
        <taxon>Bacteria</taxon>
        <taxon>Pseudomonadati</taxon>
        <taxon>Pseudomonadota</taxon>
        <taxon>Betaproteobacteria</taxon>
        <taxon>Burkholderiales</taxon>
        <taxon>Burkholderiaceae</taxon>
        <taxon>Paraburkholderia</taxon>
    </lineage>
</organism>
<dbReference type="Pfam" id="PF00106">
    <property type="entry name" value="adh_short"/>
    <property type="match status" value="1"/>
</dbReference>